<dbReference type="NCBIfam" id="TIGR03002">
    <property type="entry name" value="outer_YhbN_LptA"/>
    <property type="match status" value="1"/>
</dbReference>
<evidence type="ECO:0000256" key="2">
    <source>
        <dbReference type="ARBA" id="ARBA00022729"/>
    </source>
</evidence>
<evidence type="ECO:0000256" key="3">
    <source>
        <dbReference type="ARBA" id="ARBA00022764"/>
    </source>
</evidence>
<keyword evidence="2 4" id="KW-0732">Signal</keyword>
<evidence type="ECO:0000313" key="7">
    <source>
        <dbReference type="Proteomes" id="UP000243859"/>
    </source>
</evidence>
<dbReference type="EMBL" id="QAAA01000021">
    <property type="protein sequence ID" value="PTN00848.1"/>
    <property type="molecule type" value="Genomic_DNA"/>
</dbReference>
<dbReference type="GO" id="GO:0017089">
    <property type="term" value="F:glycolipid transfer activity"/>
    <property type="evidence" value="ECO:0007669"/>
    <property type="project" value="TreeGrafter"/>
</dbReference>
<dbReference type="Proteomes" id="UP000243859">
    <property type="component" value="Unassembled WGS sequence"/>
</dbReference>
<sequence>MLSLRSALVAFLLGALPLSVAAQGAQVGFGGLRLDHSLPVEITSDELRVNQADGQAVFTGGVLVGQGEMRLSADRLVVDYAPGEEEREVERLKATGNVTLVNGTEAAEAETAVYTLSSGVVVMTGNVLLTQGEGAISGQRLVIDLASGTGTMEGRVRTLLQPKGGGQ</sequence>
<dbReference type="InterPro" id="IPR005653">
    <property type="entry name" value="OstA-like_N"/>
</dbReference>
<dbReference type="InterPro" id="IPR052037">
    <property type="entry name" value="LPS_export_LptA"/>
</dbReference>
<accession>A0A2T5BP99</accession>
<proteinExistence type="predicted"/>
<feature type="chain" id="PRO_5015581071" evidence="4">
    <location>
        <begin position="22"/>
        <end position="167"/>
    </location>
</feature>
<comment type="caution">
    <text evidence="6">The sequence shown here is derived from an EMBL/GenBank/DDBJ whole genome shotgun (WGS) entry which is preliminary data.</text>
</comment>
<dbReference type="AlphaFoldDB" id="A0A2T5BP99"/>
<evidence type="ECO:0000313" key="6">
    <source>
        <dbReference type="EMBL" id="PTN00848.1"/>
    </source>
</evidence>
<keyword evidence="3" id="KW-0574">Periplasm</keyword>
<dbReference type="GO" id="GO:0015920">
    <property type="term" value="P:lipopolysaccharide transport"/>
    <property type="evidence" value="ECO:0007669"/>
    <property type="project" value="InterPro"/>
</dbReference>
<keyword evidence="7" id="KW-1185">Reference proteome</keyword>
<evidence type="ECO:0000256" key="1">
    <source>
        <dbReference type="ARBA" id="ARBA00022448"/>
    </source>
</evidence>
<feature type="signal peptide" evidence="4">
    <location>
        <begin position="1"/>
        <end position="21"/>
    </location>
</feature>
<dbReference type="PANTHER" id="PTHR36504">
    <property type="entry name" value="LIPOPOLYSACCHARIDE EXPORT SYSTEM PROTEIN LPTA"/>
    <property type="match status" value="1"/>
</dbReference>
<reference evidence="6 7" key="1">
    <citation type="submission" date="2018-04" db="EMBL/GenBank/DDBJ databases">
        <title>Genomic Encyclopedia of Archaeal and Bacterial Type Strains, Phase II (KMG-II): from individual species to whole genera.</title>
        <authorList>
            <person name="Goeker M."/>
        </authorList>
    </citation>
    <scope>NUCLEOTIDE SEQUENCE [LARGE SCALE GENOMIC DNA]</scope>
    <source>
        <strain evidence="6 7">DSM 18064</strain>
    </source>
</reference>
<organism evidence="6 7">
    <name type="scientific">Rhodovulum imhoffii</name>
    <dbReference type="NCBI Taxonomy" id="365340"/>
    <lineage>
        <taxon>Bacteria</taxon>
        <taxon>Pseudomonadati</taxon>
        <taxon>Pseudomonadota</taxon>
        <taxon>Alphaproteobacteria</taxon>
        <taxon>Rhodobacterales</taxon>
        <taxon>Paracoccaceae</taxon>
        <taxon>Rhodovulum</taxon>
    </lineage>
</organism>
<evidence type="ECO:0000256" key="4">
    <source>
        <dbReference type="SAM" id="SignalP"/>
    </source>
</evidence>
<name>A0A2T5BP99_9RHOB</name>
<dbReference type="GO" id="GO:0009279">
    <property type="term" value="C:cell outer membrane"/>
    <property type="evidence" value="ECO:0007669"/>
    <property type="project" value="TreeGrafter"/>
</dbReference>
<dbReference type="Pfam" id="PF03968">
    <property type="entry name" value="LptD_N"/>
    <property type="match status" value="1"/>
</dbReference>
<dbReference type="GO" id="GO:0030288">
    <property type="term" value="C:outer membrane-bounded periplasmic space"/>
    <property type="evidence" value="ECO:0007669"/>
    <property type="project" value="TreeGrafter"/>
</dbReference>
<feature type="domain" description="Organic solvent tolerance-like N-terminal" evidence="5">
    <location>
        <begin position="41"/>
        <end position="148"/>
    </location>
</feature>
<dbReference type="PANTHER" id="PTHR36504:SF1">
    <property type="entry name" value="LIPOPOLYSACCHARIDE EXPORT SYSTEM PROTEIN LPTA"/>
    <property type="match status" value="1"/>
</dbReference>
<keyword evidence="1" id="KW-0813">Transport</keyword>
<evidence type="ECO:0000259" key="5">
    <source>
        <dbReference type="Pfam" id="PF03968"/>
    </source>
</evidence>
<dbReference type="GO" id="GO:0001530">
    <property type="term" value="F:lipopolysaccharide binding"/>
    <property type="evidence" value="ECO:0007669"/>
    <property type="project" value="InterPro"/>
</dbReference>
<gene>
    <name evidence="6" type="ORF">C8N32_12113</name>
</gene>
<dbReference type="InterPro" id="IPR014340">
    <property type="entry name" value="LptA"/>
</dbReference>
<dbReference type="Gene3D" id="2.60.450.10">
    <property type="entry name" value="Lipopolysaccharide (LPS) transport protein A like domain"/>
    <property type="match status" value="1"/>
</dbReference>
<protein>
    <submittedName>
        <fullName evidence="6">Lipopolysaccharide export system protein LptA</fullName>
    </submittedName>
</protein>